<evidence type="ECO:0000256" key="1">
    <source>
        <dbReference type="SAM" id="MobiDB-lite"/>
    </source>
</evidence>
<sequence length="111" mass="12510">MPALPIAAALAALIAAAEPPQAPPDPRDGGPDRIDVTQYPQDQQRKYQVFSVKCAKCHPLARSVNARFSPTEWKRYMKRMLRRPNSAINEEQAQLIYDFLKFHAVQQGYGS</sequence>
<evidence type="ECO:0000313" key="3">
    <source>
        <dbReference type="EMBL" id="ACL64323.1"/>
    </source>
</evidence>
<reference evidence="3" key="1">
    <citation type="submission" date="2009-01" db="EMBL/GenBank/DDBJ databases">
        <title>Complete sequence of Anaeromyxobacter dehalogenans 2CP-1.</title>
        <authorList>
            <consortium name="US DOE Joint Genome Institute"/>
            <person name="Lucas S."/>
            <person name="Copeland A."/>
            <person name="Lapidus A."/>
            <person name="Glavina del Rio T."/>
            <person name="Dalin E."/>
            <person name="Tice H."/>
            <person name="Bruce D."/>
            <person name="Goodwin L."/>
            <person name="Pitluck S."/>
            <person name="Saunders E."/>
            <person name="Brettin T."/>
            <person name="Detter J.C."/>
            <person name="Han C."/>
            <person name="Larimer F."/>
            <person name="Land M."/>
            <person name="Hauser L."/>
            <person name="Kyrpides N."/>
            <person name="Ovchinnikova G."/>
            <person name="Beliaev A.S."/>
            <person name="Richardson P."/>
        </authorList>
    </citation>
    <scope>NUCLEOTIDE SEQUENCE</scope>
    <source>
        <strain evidence="3">2CP-1</strain>
    </source>
</reference>
<feature type="compositionally biased region" description="Basic and acidic residues" evidence="1">
    <location>
        <begin position="25"/>
        <end position="35"/>
    </location>
</feature>
<feature type="chain" id="PRO_5002875401" description="Cytochrome c domain-containing protein" evidence="2">
    <location>
        <begin position="23"/>
        <end position="111"/>
    </location>
</feature>
<dbReference type="RefSeq" id="WP_012632323.1">
    <property type="nucleotide sequence ID" value="NC_011891.1"/>
</dbReference>
<dbReference type="AlphaFoldDB" id="B8JEJ7"/>
<evidence type="ECO:0000313" key="4">
    <source>
        <dbReference type="Proteomes" id="UP000007089"/>
    </source>
</evidence>
<dbReference type="Gene3D" id="1.10.760.10">
    <property type="entry name" value="Cytochrome c-like domain"/>
    <property type="match status" value="1"/>
</dbReference>
<dbReference type="HOGENOM" id="CLU_2153046_0_0_7"/>
<dbReference type="InterPro" id="IPR036909">
    <property type="entry name" value="Cyt_c-like_dom_sf"/>
</dbReference>
<dbReference type="EMBL" id="CP001359">
    <property type="protein sequence ID" value="ACL64323.1"/>
    <property type="molecule type" value="Genomic_DNA"/>
</dbReference>
<feature type="signal peptide" evidence="2">
    <location>
        <begin position="1"/>
        <end position="22"/>
    </location>
</feature>
<evidence type="ECO:0008006" key="5">
    <source>
        <dbReference type="Google" id="ProtNLM"/>
    </source>
</evidence>
<dbReference type="GO" id="GO:0020037">
    <property type="term" value="F:heme binding"/>
    <property type="evidence" value="ECO:0007669"/>
    <property type="project" value="InterPro"/>
</dbReference>
<protein>
    <recommendedName>
        <fullName evidence="5">Cytochrome c domain-containing protein</fullName>
    </recommendedName>
</protein>
<accession>B8JEJ7</accession>
<proteinExistence type="predicted"/>
<keyword evidence="4" id="KW-1185">Reference proteome</keyword>
<organism evidence="3 4">
    <name type="scientific">Anaeromyxobacter dehalogenans (strain ATCC BAA-258 / DSM 21875 / 2CP-1)</name>
    <dbReference type="NCBI Taxonomy" id="455488"/>
    <lineage>
        <taxon>Bacteria</taxon>
        <taxon>Pseudomonadati</taxon>
        <taxon>Myxococcota</taxon>
        <taxon>Myxococcia</taxon>
        <taxon>Myxococcales</taxon>
        <taxon>Cystobacterineae</taxon>
        <taxon>Anaeromyxobacteraceae</taxon>
        <taxon>Anaeromyxobacter</taxon>
    </lineage>
</organism>
<dbReference type="SUPFAM" id="SSF46626">
    <property type="entry name" value="Cytochrome c"/>
    <property type="match status" value="1"/>
</dbReference>
<dbReference type="KEGG" id="acp:A2cp1_0972"/>
<keyword evidence="2" id="KW-0732">Signal</keyword>
<name>B8JEJ7_ANAD2</name>
<feature type="region of interest" description="Disordered" evidence="1">
    <location>
        <begin position="17"/>
        <end position="36"/>
    </location>
</feature>
<dbReference type="Proteomes" id="UP000007089">
    <property type="component" value="Chromosome"/>
</dbReference>
<dbReference type="GO" id="GO:0009055">
    <property type="term" value="F:electron transfer activity"/>
    <property type="evidence" value="ECO:0007669"/>
    <property type="project" value="InterPro"/>
</dbReference>
<gene>
    <name evidence="3" type="ordered locus">A2cp1_0972</name>
</gene>
<evidence type="ECO:0000256" key="2">
    <source>
        <dbReference type="SAM" id="SignalP"/>
    </source>
</evidence>